<dbReference type="EMBL" id="WEID01000016">
    <property type="protein sequence ID" value="KAB8138530.1"/>
    <property type="molecule type" value="Genomic_DNA"/>
</dbReference>
<dbReference type="GO" id="GO:0043190">
    <property type="term" value="C:ATP-binding cassette (ABC) transporter complex"/>
    <property type="evidence" value="ECO:0007669"/>
    <property type="project" value="TreeGrafter"/>
</dbReference>
<keyword evidence="7" id="KW-1278">Translocase</keyword>
<dbReference type="PROSITE" id="PS50893">
    <property type="entry name" value="ABC_TRANSPORTER_2"/>
    <property type="match status" value="2"/>
</dbReference>
<keyword evidence="3" id="KW-0813">Transport</keyword>
<name>A0A7C8GUU4_9BACI</name>
<comment type="caution">
    <text evidence="10">The sequence shown here is derived from an EMBL/GenBank/DDBJ whole genome shotgun (WGS) entry which is preliminary data.</text>
</comment>
<dbReference type="Proteomes" id="UP000480246">
    <property type="component" value="Unassembled WGS sequence"/>
</dbReference>
<dbReference type="AlphaFoldDB" id="A0A7C8GUU4"/>
<accession>A0A7C8GUU4</accession>
<dbReference type="InterPro" id="IPR003593">
    <property type="entry name" value="AAA+_ATPase"/>
</dbReference>
<dbReference type="InterPro" id="IPR017871">
    <property type="entry name" value="ABC_transporter-like_CS"/>
</dbReference>
<organism evidence="10 11">
    <name type="scientific">Gracilibacillus oryzae</name>
    <dbReference type="NCBI Taxonomy" id="1672701"/>
    <lineage>
        <taxon>Bacteria</taxon>
        <taxon>Bacillati</taxon>
        <taxon>Bacillota</taxon>
        <taxon>Bacilli</taxon>
        <taxon>Bacillales</taxon>
        <taxon>Bacillaceae</taxon>
        <taxon>Gracilibacillus</taxon>
    </lineage>
</organism>
<dbReference type="GO" id="GO:0005524">
    <property type="term" value="F:ATP binding"/>
    <property type="evidence" value="ECO:0007669"/>
    <property type="project" value="UniProtKB-KW"/>
</dbReference>
<evidence type="ECO:0000313" key="10">
    <source>
        <dbReference type="EMBL" id="KAB8138530.1"/>
    </source>
</evidence>
<proteinExistence type="inferred from homology"/>
<evidence type="ECO:0000256" key="7">
    <source>
        <dbReference type="ARBA" id="ARBA00022967"/>
    </source>
</evidence>
<dbReference type="PANTHER" id="PTHR43553">
    <property type="entry name" value="HEAVY METAL TRANSPORTER"/>
    <property type="match status" value="1"/>
</dbReference>
<evidence type="ECO:0000256" key="4">
    <source>
        <dbReference type="ARBA" id="ARBA00022475"/>
    </source>
</evidence>
<dbReference type="SUPFAM" id="SSF52540">
    <property type="entry name" value="P-loop containing nucleoside triphosphate hydrolases"/>
    <property type="match status" value="2"/>
</dbReference>
<keyword evidence="11" id="KW-1185">Reference proteome</keyword>
<keyword evidence="6 10" id="KW-0067">ATP-binding</keyword>
<dbReference type="CDD" id="cd03225">
    <property type="entry name" value="ABC_cobalt_CbiO_domain1"/>
    <property type="match status" value="2"/>
</dbReference>
<dbReference type="SMART" id="SM00382">
    <property type="entry name" value="AAA"/>
    <property type="match status" value="2"/>
</dbReference>
<evidence type="ECO:0000256" key="5">
    <source>
        <dbReference type="ARBA" id="ARBA00022741"/>
    </source>
</evidence>
<sequence>MEQIAISMEGLKVKFPNEKSFLFMDLSLTVKQGEKVLLVGPSGGGKSTLLKILAGIIPNSVEIPMKYTNSILPERYGYVFQDPDSQFCMPYADEEIAFVLENLQIPFQKMAELIPYYLDTVGLHLSDIHTKINQLSGGMKQRLAIASVLALQPDVLFLDEPTAMLDEEGTDQVWDSVMKIASDKTVIIVEHKIEQVYDFVDRIIMINTAGEIIADGEPYKMIEEHLDLFRKYGIWYPGVWKGLNKPSFQNQLSFNPAITITQLTGYKIKKEIIHIDTAHVTKGDWIAITGANGSGKSTLLQSLAKLIKTKGTVHYSFTQDIPFYRKVGFVFQNPELQFVTNTVYDELAFSLLNIPLSEQEKRQRISDHLAIFQLDHVKNIHPFQLSVGQMKRLSIAAITIMEPEILLLDEPTFGQDAANTFRMLDYFVSLHQKGTTILMVTHDQQISEHFATAEWTMDAGKLLTISTKRTCRVEGKQNVLGL</sequence>
<comment type="subcellular location">
    <subcellularLocation>
        <location evidence="1">Cell membrane</location>
        <topology evidence="1">Peripheral membrane protein</topology>
    </subcellularLocation>
</comment>
<dbReference type="GO" id="GO:0042626">
    <property type="term" value="F:ATPase-coupled transmembrane transporter activity"/>
    <property type="evidence" value="ECO:0007669"/>
    <property type="project" value="TreeGrafter"/>
</dbReference>
<dbReference type="RefSeq" id="WP_153401801.1">
    <property type="nucleotide sequence ID" value="NZ_ML762425.1"/>
</dbReference>
<feature type="domain" description="ABC transporter" evidence="9">
    <location>
        <begin position="258"/>
        <end position="482"/>
    </location>
</feature>
<dbReference type="Gene3D" id="3.40.50.300">
    <property type="entry name" value="P-loop containing nucleotide triphosphate hydrolases"/>
    <property type="match status" value="2"/>
</dbReference>
<comment type="similarity">
    <text evidence="2">Belongs to the ABC transporter superfamily.</text>
</comment>
<dbReference type="PROSITE" id="PS00211">
    <property type="entry name" value="ABC_TRANSPORTER_1"/>
    <property type="match status" value="2"/>
</dbReference>
<evidence type="ECO:0000256" key="2">
    <source>
        <dbReference type="ARBA" id="ARBA00005417"/>
    </source>
</evidence>
<evidence type="ECO:0000259" key="9">
    <source>
        <dbReference type="PROSITE" id="PS50893"/>
    </source>
</evidence>
<dbReference type="OrthoDB" id="501320at2"/>
<evidence type="ECO:0000256" key="6">
    <source>
        <dbReference type="ARBA" id="ARBA00022840"/>
    </source>
</evidence>
<keyword evidence="8" id="KW-0472">Membrane</keyword>
<dbReference type="GO" id="GO:0016887">
    <property type="term" value="F:ATP hydrolysis activity"/>
    <property type="evidence" value="ECO:0007669"/>
    <property type="project" value="InterPro"/>
</dbReference>
<evidence type="ECO:0000313" key="11">
    <source>
        <dbReference type="Proteomes" id="UP000480246"/>
    </source>
</evidence>
<dbReference type="InterPro" id="IPR015856">
    <property type="entry name" value="ABC_transpr_CbiO/EcfA_su"/>
</dbReference>
<dbReference type="InterPro" id="IPR003439">
    <property type="entry name" value="ABC_transporter-like_ATP-bd"/>
</dbReference>
<evidence type="ECO:0000256" key="1">
    <source>
        <dbReference type="ARBA" id="ARBA00004202"/>
    </source>
</evidence>
<dbReference type="Pfam" id="PF00005">
    <property type="entry name" value="ABC_tran"/>
    <property type="match status" value="2"/>
</dbReference>
<gene>
    <name evidence="10" type="ORF">F9U64_04460</name>
</gene>
<reference evidence="10 11" key="1">
    <citation type="submission" date="2019-10" db="EMBL/GenBank/DDBJ databases">
        <title>Gracilibacillus sp. nov. isolated from rice seeds.</title>
        <authorList>
            <person name="He S."/>
        </authorList>
    </citation>
    <scope>NUCLEOTIDE SEQUENCE [LARGE SCALE GENOMIC DNA]</scope>
    <source>
        <strain evidence="10 11">TD8</strain>
    </source>
</reference>
<protein>
    <submittedName>
        <fullName evidence="10">ABC transporter ATP-binding protein</fullName>
    </submittedName>
</protein>
<dbReference type="InterPro" id="IPR027417">
    <property type="entry name" value="P-loop_NTPase"/>
</dbReference>
<keyword evidence="4" id="KW-1003">Cell membrane</keyword>
<feature type="domain" description="ABC transporter" evidence="9">
    <location>
        <begin position="6"/>
        <end position="234"/>
    </location>
</feature>
<keyword evidence="5" id="KW-0547">Nucleotide-binding</keyword>
<evidence type="ECO:0000256" key="3">
    <source>
        <dbReference type="ARBA" id="ARBA00022448"/>
    </source>
</evidence>
<dbReference type="InterPro" id="IPR050095">
    <property type="entry name" value="ECF_ABC_transporter_ATP-bd"/>
</dbReference>
<evidence type="ECO:0000256" key="8">
    <source>
        <dbReference type="ARBA" id="ARBA00023136"/>
    </source>
</evidence>